<dbReference type="PANTHER" id="PTHR42686:SF1">
    <property type="entry name" value="GH17980P-RELATED"/>
    <property type="match status" value="1"/>
</dbReference>
<dbReference type="Pfam" id="PF00248">
    <property type="entry name" value="Aldo_ket_red"/>
    <property type="match status" value="1"/>
</dbReference>
<dbReference type="Gene3D" id="3.20.20.100">
    <property type="entry name" value="NADP-dependent oxidoreductase domain"/>
    <property type="match status" value="1"/>
</dbReference>
<dbReference type="InterPro" id="IPR020471">
    <property type="entry name" value="AKR"/>
</dbReference>
<feature type="domain" description="NADP-dependent oxidoreductase" evidence="1">
    <location>
        <begin position="18"/>
        <end position="327"/>
    </location>
</feature>
<protein>
    <submittedName>
        <fullName evidence="2">Aldo/keto reductase</fullName>
    </submittedName>
</protein>
<evidence type="ECO:0000313" key="2">
    <source>
        <dbReference type="EMBL" id="MBT9292123.1"/>
    </source>
</evidence>
<reference evidence="2 3" key="1">
    <citation type="submission" date="2021-06" db="EMBL/GenBank/DDBJ databases">
        <authorList>
            <person name="Grouzdev D.S."/>
            <person name="Koziaeva V."/>
        </authorList>
    </citation>
    <scope>NUCLEOTIDE SEQUENCE [LARGE SCALE GENOMIC DNA]</scope>
    <source>
        <strain evidence="2 3">22</strain>
    </source>
</reference>
<dbReference type="GO" id="GO:0016491">
    <property type="term" value="F:oxidoreductase activity"/>
    <property type="evidence" value="ECO:0007669"/>
    <property type="project" value="InterPro"/>
</dbReference>
<evidence type="ECO:0000259" key="1">
    <source>
        <dbReference type="Pfam" id="PF00248"/>
    </source>
</evidence>
<keyword evidence="3" id="KW-1185">Reference proteome</keyword>
<evidence type="ECO:0000313" key="3">
    <source>
        <dbReference type="Proteomes" id="UP000766595"/>
    </source>
</evidence>
<organism evidence="2 3">
    <name type="scientific">Prosthecodimorpha staleyi</name>
    <dbReference type="NCBI Taxonomy" id="2840188"/>
    <lineage>
        <taxon>Bacteria</taxon>
        <taxon>Pseudomonadati</taxon>
        <taxon>Pseudomonadota</taxon>
        <taxon>Alphaproteobacteria</taxon>
        <taxon>Hyphomicrobiales</taxon>
        <taxon>Ancalomicrobiaceae</taxon>
        <taxon>Prosthecodimorpha</taxon>
    </lineage>
</organism>
<name>A0A947D6S4_9HYPH</name>
<dbReference type="AlphaFoldDB" id="A0A947D6S4"/>
<gene>
    <name evidence="2" type="ORF">KL771_21850</name>
</gene>
<comment type="caution">
    <text evidence="2">The sequence shown here is derived from an EMBL/GenBank/DDBJ whole genome shotgun (WGS) entry which is preliminary data.</text>
</comment>
<dbReference type="SUPFAM" id="SSF51430">
    <property type="entry name" value="NAD(P)-linked oxidoreductase"/>
    <property type="match status" value="1"/>
</dbReference>
<dbReference type="Proteomes" id="UP000766595">
    <property type="component" value="Unassembled WGS sequence"/>
</dbReference>
<sequence>MRTRRFDRIGNGGLTFTELGLGTAPFGNLYKAITEPEADAVLEAAWTSGVRYIDTAPQYGYGLSETRLNRFLRGVKRDDYVISTKVGRLLKACPPAERSGQGKFFDTPSRREVFDYSYDGVMRSFEASLERLGLDRVDILFAHDLDVFTHGSQAALDERLEAFMRSGYYALLSLRDQGAIQAFGAGVNEWQSCETMARRGDFDLFLLAGRYTLLEQQALDSFLPLCEARGIGIVLGGPYNSGLLATGPRPGAFYNYNPAPVEILERTGRLQAVCQRHGVRLIEAALRFPLAHPAVVSVIPGGQSAAEVRGNLDILGAAIPDALWADLKREGLLAPHAPVPGEARS</sequence>
<dbReference type="EMBL" id="JAHHZF010000012">
    <property type="protein sequence ID" value="MBT9292123.1"/>
    <property type="molecule type" value="Genomic_DNA"/>
</dbReference>
<dbReference type="RefSeq" id="WP_261970644.1">
    <property type="nucleotide sequence ID" value="NZ_JAHHZF010000012.1"/>
</dbReference>
<proteinExistence type="predicted"/>
<dbReference type="GO" id="GO:0005829">
    <property type="term" value="C:cytosol"/>
    <property type="evidence" value="ECO:0007669"/>
    <property type="project" value="TreeGrafter"/>
</dbReference>
<accession>A0A947D6S4</accession>
<dbReference type="InterPro" id="IPR036812">
    <property type="entry name" value="NAD(P)_OxRdtase_dom_sf"/>
</dbReference>
<dbReference type="PANTHER" id="PTHR42686">
    <property type="entry name" value="GH17980P-RELATED"/>
    <property type="match status" value="1"/>
</dbReference>
<dbReference type="InterPro" id="IPR023210">
    <property type="entry name" value="NADP_OxRdtase_dom"/>
</dbReference>